<evidence type="ECO:0000256" key="7">
    <source>
        <dbReference type="ARBA" id="ARBA00023015"/>
    </source>
</evidence>
<evidence type="ECO:0000256" key="11">
    <source>
        <dbReference type="PROSITE-ProRule" id="PRU01203"/>
    </source>
</evidence>
<evidence type="ECO:0000256" key="8">
    <source>
        <dbReference type="ARBA" id="ARBA00023163"/>
    </source>
</evidence>
<dbReference type="PANTHER" id="PTHR46425">
    <property type="entry name" value="TRANSCRIPTION TERMINATION FACTOR RHO"/>
    <property type="match status" value="1"/>
</dbReference>
<protein>
    <recommendedName>
        <fullName evidence="9 10">Transcription termination factor Rho</fullName>
        <ecNumber evidence="9 10">3.6.4.-</ecNumber>
    </recommendedName>
    <alternativeName>
        <fullName evidence="9">ATP-dependent helicase Rho</fullName>
    </alternativeName>
</protein>
<keyword evidence="2 9" id="KW-0547">Nucleotide-binding</keyword>
<feature type="binding site" evidence="9">
    <location>
        <begin position="200"/>
        <end position="205"/>
    </location>
    <ligand>
        <name>ATP</name>
        <dbReference type="ChEBI" id="CHEBI:30616"/>
    </ligand>
</feature>
<keyword evidence="1 9" id="KW-0806">Transcription termination</keyword>
<reference evidence="13 14" key="1">
    <citation type="journal article" date="2021" name="bioRxiv">
        <title>Unique metabolic strategies in Hadean analogues reveal hints for primordial physiology.</title>
        <authorList>
            <person name="Nobu M.K."/>
            <person name="Nakai R."/>
            <person name="Tamazawa S."/>
            <person name="Mori H."/>
            <person name="Toyoda A."/>
            <person name="Ijiri A."/>
            <person name="Suzuki S."/>
            <person name="Kurokawa K."/>
            <person name="Kamagata Y."/>
            <person name="Tamaki H."/>
        </authorList>
    </citation>
    <scope>NUCLEOTIDE SEQUENCE [LARGE SCALE GENOMIC DNA]</scope>
    <source>
        <strain evidence="13">BS525</strain>
    </source>
</reference>
<dbReference type="HAMAP" id="MF_01884">
    <property type="entry name" value="Rho"/>
    <property type="match status" value="1"/>
</dbReference>
<evidence type="ECO:0000259" key="12">
    <source>
        <dbReference type="PROSITE" id="PS51856"/>
    </source>
</evidence>
<keyword evidence="6 9" id="KW-0694">RNA-binding</keyword>
<evidence type="ECO:0000256" key="1">
    <source>
        <dbReference type="ARBA" id="ARBA00022472"/>
    </source>
</evidence>
<dbReference type="GO" id="GO:0004386">
    <property type="term" value="F:helicase activity"/>
    <property type="evidence" value="ECO:0007669"/>
    <property type="project" value="UniProtKB-UniRule"/>
</dbReference>
<proteinExistence type="inferred from homology"/>
<dbReference type="GO" id="GO:0016787">
    <property type="term" value="F:hydrolase activity"/>
    <property type="evidence" value="ECO:0007669"/>
    <property type="project" value="UniProtKB-KW"/>
</dbReference>
<evidence type="ECO:0000256" key="6">
    <source>
        <dbReference type="ARBA" id="ARBA00022884"/>
    </source>
</evidence>
<dbReference type="Pfam" id="PF00006">
    <property type="entry name" value="ATP-synt_ab"/>
    <property type="match status" value="1"/>
</dbReference>
<dbReference type="SUPFAM" id="SSF52540">
    <property type="entry name" value="P-loop containing nucleoside triphosphate hydrolases"/>
    <property type="match status" value="1"/>
</dbReference>
<name>A0A9E2BFZ3_PSYF1</name>
<dbReference type="GO" id="GO:0005524">
    <property type="term" value="F:ATP binding"/>
    <property type="evidence" value="ECO:0007669"/>
    <property type="project" value="UniProtKB-UniRule"/>
</dbReference>
<dbReference type="InterPro" id="IPR012340">
    <property type="entry name" value="NA-bd_OB-fold"/>
</dbReference>
<evidence type="ECO:0000256" key="4">
    <source>
        <dbReference type="ARBA" id="ARBA00022806"/>
    </source>
</evidence>
<dbReference type="InterPro" id="IPR000194">
    <property type="entry name" value="ATPase_F1/V1/A1_a/bsu_nucl-bd"/>
</dbReference>
<dbReference type="InterPro" id="IPR027417">
    <property type="entry name" value="P-loop_NTPase"/>
</dbReference>
<dbReference type="Gene3D" id="3.40.50.300">
    <property type="entry name" value="P-loop containing nucleotide triphosphate hydrolases"/>
    <property type="match status" value="1"/>
</dbReference>
<evidence type="ECO:0000256" key="10">
    <source>
        <dbReference type="NCBIfam" id="TIGR00767"/>
    </source>
</evidence>
<evidence type="ECO:0000313" key="13">
    <source>
        <dbReference type="EMBL" id="MBT9144274.1"/>
    </source>
</evidence>
<dbReference type="NCBIfam" id="TIGR00767">
    <property type="entry name" value="rho"/>
    <property type="match status" value="1"/>
</dbReference>
<evidence type="ECO:0000313" key="14">
    <source>
        <dbReference type="Proteomes" id="UP000811545"/>
    </source>
</evidence>
<keyword evidence="4 9" id="KW-0347">Helicase</keyword>
<keyword evidence="5 9" id="KW-0067">ATP-binding</keyword>
<comment type="caution">
    <text evidence="13">The sequence shown here is derived from an EMBL/GenBank/DDBJ whole genome shotgun (WGS) entry which is preliminary data.</text>
</comment>
<keyword evidence="3 9" id="KW-0378">Hydrolase</keyword>
<dbReference type="InterPro" id="IPR003593">
    <property type="entry name" value="AAA+_ATPase"/>
</dbReference>
<feature type="binding site" evidence="9">
    <location>
        <position position="243"/>
    </location>
    <ligand>
        <name>ATP</name>
        <dbReference type="ChEBI" id="CHEBI:30616"/>
    </ligand>
</feature>
<dbReference type="Pfam" id="PF07497">
    <property type="entry name" value="Rho_RNA_bind"/>
    <property type="match status" value="1"/>
</dbReference>
<keyword evidence="8 9" id="KW-0804">Transcription</keyword>
<dbReference type="AlphaFoldDB" id="A0A9E2BFZ3"/>
<dbReference type="Gene3D" id="2.40.50.140">
    <property type="entry name" value="Nucleic acid-binding proteins"/>
    <property type="match status" value="1"/>
</dbReference>
<dbReference type="Proteomes" id="UP000811545">
    <property type="component" value="Unassembled WGS sequence"/>
</dbReference>
<comment type="function">
    <text evidence="9">Facilitates transcription termination by a mechanism that involves Rho binding to the nascent RNA, activation of Rho's RNA-dependent ATPase activity, and release of the mRNA from the DNA template.</text>
</comment>
<evidence type="ECO:0000256" key="2">
    <source>
        <dbReference type="ARBA" id="ARBA00022741"/>
    </source>
</evidence>
<dbReference type="GO" id="GO:0003723">
    <property type="term" value="F:RNA binding"/>
    <property type="evidence" value="ECO:0007669"/>
    <property type="project" value="UniProtKB-UniRule"/>
</dbReference>
<evidence type="ECO:0000256" key="9">
    <source>
        <dbReference type="HAMAP-Rule" id="MF_01884"/>
    </source>
</evidence>
<dbReference type="InterPro" id="IPR041703">
    <property type="entry name" value="Rho_factor_ATP-bd"/>
</dbReference>
<dbReference type="EMBL" id="QLTW01000003">
    <property type="protein sequence ID" value="MBT9144274.1"/>
    <property type="molecule type" value="Genomic_DNA"/>
</dbReference>
<dbReference type="PANTHER" id="PTHR46425:SF1">
    <property type="entry name" value="TRANSCRIPTION TERMINATION FACTOR RHO"/>
    <property type="match status" value="1"/>
</dbReference>
<feature type="domain" description="Rho RNA-BD" evidence="12">
    <location>
        <begin position="83"/>
        <end position="157"/>
    </location>
</feature>
<organism evidence="13 14">
    <name type="scientific">Psychracetigena formicireducens</name>
    <dbReference type="NCBI Taxonomy" id="2986056"/>
    <lineage>
        <taxon>Bacteria</taxon>
        <taxon>Bacillati</taxon>
        <taxon>Candidatus Lithacetigenota</taxon>
        <taxon>Candidatus Psychracetigena</taxon>
    </lineage>
</organism>
<dbReference type="GO" id="GO:0006353">
    <property type="term" value="P:DNA-templated transcription termination"/>
    <property type="evidence" value="ECO:0007669"/>
    <property type="project" value="UniProtKB-UniRule"/>
</dbReference>
<comment type="similarity">
    <text evidence="9 11">Belongs to the Rho family.</text>
</comment>
<evidence type="ECO:0000256" key="3">
    <source>
        <dbReference type="ARBA" id="ARBA00022801"/>
    </source>
</evidence>
<dbReference type="InterPro" id="IPR011113">
    <property type="entry name" value="Rho_RNA-bd"/>
</dbReference>
<dbReference type="EC" id="3.6.4.-" evidence="9 10"/>
<dbReference type="SMART" id="SM00382">
    <property type="entry name" value="AAA"/>
    <property type="match status" value="1"/>
</dbReference>
<dbReference type="CDD" id="cd01128">
    <property type="entry name" value="rho_factor_C"/>
    <property type="match status" value="1"/>
</dbReference>
<comment type="subunit">
    <text evidence="9">Homohexamer. The homohexamer assembles into an open ring structure.</text>
</comment>
<sequence length="453" mass="50882">MSVNYIPSDIPNLPIRKQFLIAKELGIKGFSRLPKEVLTKKIQDILERKVSEKDIEVSKVKTHEAKIQESKSSLHSTAVVPAVVQETGVLEILEEGFGFLRTKYTMSSLDIYVSPAYIRKLGLRTGDTIICWTRPPRVQTQEKYPALAEIISVNGMKPDEVRGRPRFESLTPIFPREQLILETDSQDLATRLVDLIAPIGRGQRGLIVAPPKAGKTTIIKKIAQAVTKKYGDVLVIILLVDERPEEVTDIRRSVEKAEVVSSTFDLGPENHVRVAELTLEKAKRLVEIGRHVVILLDGITRMTRAYNNYIPPSGRTLSGGLDPASIQGPKRFFGAARNVEFGGSLTILATALVETGSRMDEVIFEEFKGTGNMELVLDRKLAERRLFPAINVQRSGTRHEELLYSPDDLEQIYKLRRLIADSESVQAMDQIINLLRRTRSNREFFQTLSKVGM</sequence>
<evidence type="ECO:0000256" key="5">
    <source>
        <dbReference type="ARBA" id="ARBA00022840"/>
    </source>
</evidence>
<dbReference type="InterPro" id="IPR004665">
    <property type="entry name" value="Term_rho"/>
</dbReference>
<accession>A0A9E2BFZ3</accession>
<dbReference type="GO" id="GO:0008186">
    <property type="term" value="F:ATP-dependent activity, acting on RNA"/>
    <property type="evidence" value="ECO:0007669"/>
    <property type="project" value="UniProtKB-UniRule"/>
</dbReference>
<dbReference type="NCBIfam" id="NF006886">
    <property type="entry name" value="PRK09376.1"/>
    <property type="match status" value="1"/>
</dbReference>
<dbReference type="PROSITE" id="PS51856">
    <property type="entry name" value="RHO_RNA_BD"/>
    <property type="match status" value="1"/>
</dbReference>
<comment type="caution">
    <text evidence="9">Lacks conserved residue(s) required for the propagation of feature annotation.</text>
</comment>
<gene>
    <name evidence="9 13" type="primary">rho</name>
    <name evidence="13" type="ORF">DDT42_00106</name>
</gene>
<dbReference type="SUPFAM" id="SSF50249">
    <property type="entry name" value="Nucleic acid-binding proteins"/>
    <property type="match status" value="1"/>
</dbReference>
<feature type="binding site" evidence="9">
    <location>
        <begin position="212"/>
        <end position="217"/>
    </location>
    <ligand>
        <name>ATP</name>
        <dbReference type="ChEBI" id="CHEBI:30616"/>
    </ligand>
</feature>
<keyword evidence="7 9" id="KW-0805">Transcription regulation</keyword>